<dbReference type="PRINTS" id="PR00173">
    <property type="entry name" value="EDTRNSPORT"/>
</dbReference>
<name>A0ABQ0U4F3_9GAMM</name>
<comment type="caution">
    <text evidence="9">The sequence shown here is derived from an EMBL/GenBank/DDBJ whole genome shotgun (WGS) entry which is preliminary data.</text>
</comment>
<gene>
    <name evidence="9" type="ORF">HHA04nite_19680</name>
</gene>
<evidence type="ECO:0000313" key="10">
    <source>
        <dbReference type="Proteomes" id="UP000321121"/>
    </source>
</evidence>
<dbReference type="Pfam" id="PF00375">
    <property type="entry name" value="SDF"/>
    <property type="match status" value="1"/>
</dbReference>
<evidence type="ECO:0000256" key="5">
    <source>
        <dbReference type="ARBA" id="ARBA00022847"/>
    </source>
</evidence>
<evidence type="ECO:0000256" key="2">
    <source>
        <dbReference type="ARBA" id="ARBA00022448"/>
    </source>
</evidence>
<proteinExistence type="predicted"/>
<dbReference type="PROSITE" id="PS00713">
    <property type="entry name" value="NA_DICARBOXYL_SYMP_1"/>
    <property type="match status" value="1"/>
</dbReference>
<comment type="subcellular location">
    <subcellularLocation>
        <location evidence="1">Cell membrane</location>
        <topology evidence="1">Multi-pass membrane protein</topology>
    </subcellularLocation>
</comment>
<protein>
    <submittedName>
        <fullName evidence="9">Dicarboxylate:amino acid:cation symporter DAACS family protein</fullName>
    </submittedName>
</protein>
<evidence type="ECO:0000256" key="4">
    <source>
        <dbReference type="ARBA" id="ARBA00022692"/>
    </source>
</evidence>
<dbReference type="Gene3D" id="1.10.3860.10">
    <property type="entry name" value="Sodium:dicarboxylate symporter"/>
    <property type="match status" value="1"/>
</dbReference>
<keyword evidence="4 8" id="KW-0812">Transmembrane</keyword>
<dbReference type="SUPFAM" id="SSF118215">
    <property type="entry name" value="Proton glutamate symport protein"/>
    <property type="match status" value="1"/>
</dbReference>
<feature type="transmembrane region" description="Helical" evidence="8">
    <location>
        <begin position="82"/>
        <end position="108"/>
    </location>
</feature>
<feature type="transmembrane region" description="Helical" evidence="8">
    <location>
        <begin position="151"/>
        <end position="168"/>
    </location>
</feature>
<keyword evidence="5" id="KW-0769">Symport</keyword>
<feature type="transmembrane region" description="Helical" evidence="8">
    <location>
        <begin position="18"/>
        <end position="37"/>
    </location>
</feature>
<dbReference type="InterPro" id="IPR018107">
    <property type="entry name" value="Na-dicarboxylate_symporter_CS"/>
</dbReference>
<dbReference type="PANTHER" id="PTHR42865:SF7">
    <property type="entry name" value="PROTON_GLUTAMATE-ASPARTATE SYMPORTER"/>
    <property type="match status" value="1"/>
</dbReference>
<dbReference type="InterPro" id="IPR001991">
    <property type="entry name" value="Na-dicarboxylate_symporter"/>
</dbReference>
<feature type="transmembrane region" description="Helical" evidence="8">
    <location>
        <begin position="226"/>
        <end position="246"/>
    </location>
</feature>
<keyword evidence="2" id="KW-0813">Transport</keyword>
<evidence type="ECO:0000313" key="9">
    <source>
        <dbReference type="EMBL" id="GEK73424.1"/>
    </source>
</evidence>
<evidence type="ECO:0000256" key="7">
    <source>
        <dbReference type="ARBA" id="ARBA00023136"/>
    </source>
</evidence>
<keyword evidence="10" id="KW-1185">Reference proteome</keyword>
<feature type="transmembrane region" description="Helical" evidence="8">
    <location>
        <begin position="49"/>
        <end position="70"/>
    </location>
</feature>
<sequence length="418" mass="43319">MTDSTTTTGGGLWRRIPLWQKILAGLALGVLTGALLGDDASLFKPLGDIFINAIKMLIVPLVFSTLVVGITAMRDPQKMGRIGARTIALYLLTTAFAIAIGLFASWLFQPGTGLEMSFDGGVEAKEAPSLREILVGLVPQNPIDALASGNILQIIVFAIGLGISLTLIGDKGEPVVRVFEGFAEAMVKLTNIVMAFAPIGVFGLIAHVAGSYGLEVLLPLAKVIGVAYLASALHVLLVYSGLLALIGRLNPLRYLQGILDALVVAYSSASSSGTLPVSLRCARNNLGVSEGVSGFVLPVGATINMDGTAIYQGVVAVFIAQLIGFDLSLADYGMIIVTGTLASIGTAGVPGAGLVMLSIVMAQIGLPLEAIAVIAGIDRLLDMARTSVNVAGDLMVTTLVGKSEGELDESVYNAPRKS</sequence>
<reference evidence="9 10" key="1">
    <citation type="submission" date="2019-07" db="EMBL/GenBank/DDBJ databases">
        <title>Whole genome shotgun sequence of Halomonas halophila NBRC 102604.</title>
        <authorList>
            <person name="Hosoyama A."/>
            <person name="Uohara A."/>
            <person name="Ohji S."/>
            <person name="Ichikawa N."/>
        </authorList>
    </citation>
    <scope>NUCLEOTIDE SEQUENCE [LARGE SCALE GENOMIC DNA]</scope>
    <source>
        <strain evidence="9 10">NBRC 102604</strain>
    </source>
</reference>
<organism evidence="9 10">
    <name type="scientific">Halomonas halophila</name>
    <dbReference type="NCBI Taxonomy" id="29573"/>
    <lineage>
        <taxon>Bacteria</taxon>
        <taxon>Pseudomonadati</taxon>
        <taxon>Pseudomonadota</taxon>
        <taxon>Gammaproteobacteria</taxon>
        <taxon>Oceanospirillales</taxon>
        <taxon>Halomonadaceae</taxon>
        <taxon>Halomonas</taxon>
    </lineage>
</organism>
<dbReference type="RefSeq" id="WP_035595784.1">
    <property type="nucleotide sequence ID" value="NZ_BJUS01000021.1"/>
</dbReference>
<keyword evidence="7 8" id="KW-0472">Membrane</keyword>
<keyword evidence="3" id="KW-1003">Cell membrane</keyword>
<evidence type="ECO:0000256" key="8">
    <source>
        <dbReference type="SAM" id="Phobius"/>
    </source>
</evidence>
<feature type="transmembrane region" description="Helical" evidence="8">
    <location>
        <begin position="189"/>
        <end position="214"/>
    </location>
</feature>
<evidence type="ECO:0000256" key="6">
    <source>
        <dbReference type="ARBA" id="ARBA00022989"/>
    </source>
</evidence>
<dbReference type="PANTHER" id="PTHR42865">
    <property type="entry name" value="PROTON/GLUTAMATE-ASPARTATE SYMPORTER"/>
    <property type="match status" value="1"/>
</dbReference>
<dbReference type="Proteomes" id="UP000321121">
    <property type="component" value="Unassembled WGS sequence"/>
</dbReference>
<accession>A0ABQ0U4F3</accession>
<dbReference type="InterPro" id="IPR036458">
    <property type="entry name" value="Na:dicarbo_symporter_sf"/>
</dbReference>
<dbReference type="EMBL" id="BJUS01000021">
    <property type="protein sequence ID" value="GEK73424.1"/>
    <property type="molecule type" value="Genomic_DNA"/>
</dbReference>
<feature type="transmembrane region" description="Helical" evidence="8">
    <location>
        <begin position="355"/>
        <end position="377"/>
    </location>
</feature>
<evidence type="ECO:0000256" key="3">
    <source>
        <dbReference type="ARBA" id="ARBA00022475"/>
    </source>
</evidence>
<dbReference type="PROSITE" id="PS00714">
    <property type="entry name" value="NA_DICARBOXYL_SYMP_2"/>
    <property type="match status" value="1"/>
</dbReference>
<evidence type="ECO:0000256" key="1">
    <source>
        <dbReference type="ARBA" id="ARBA00004651"/>
    </source>
</evidence>
<keyword evidence="6 8" id="KW-1133">Transmembrane helix</keyword>